<name>A0AA48HCN0_9FLAO</name>
<evidence type="ECO:0000259" key="1">
    <source>
        <dbReference type="Pfam" id="PF08885"/>
    </source>
</evidence>
<evidence type="ECO:0000313" key="2">
    <source>
        <dbReference type="EMBL" id="BDW91917.1"/>
    </source>
</evidence>
<feature type="domain" description="GSCFA" evidence="1">
    <location>
        <begin position="21"/>
        <end position="260"/>
    </location>
</feature>
<proteinExistence type="predicted"/>
<dbReference type="EMBL" id="AP027268">
    <property type="protein sequence ID" value="BDW91917.1"/>
    <property type="molecule type" value="Genomic_DNA"/>
</dbReference>
<dbReference type="Proteomes" id="UP001330184">
    <property type="component" value="Chromosome"/>
</dbReference>
<reference evidence="2 3" key="1">
    <citation type="submission" date="2023-01" db="EMBL/GenBank/DDBJ databases">
        <title>Complete genome sequence of Muricauda aquimarina strain IFOP_LL357.</title>
        <authorList>
            <person name="Gajardo G."/>
            <person name="Ueki S."/>
            <person name="Maruyama F."/>
        </authorList>
    </citation>
    <scope>NUCLEOTIDE SEQUENCE [LARGE SCALE GENOMIC DNA]</scope>
    <source>
        <strain evidence="2 3">IFOP_LL357</strain>
    </source>
</reference>
<evidence type="ECO:0000313" key="3">
    <source>
        <dbReference type="Proteomes" id="UP001330184"/>
    </source>
</evidence>
<protein>
    <recommendedName>
        <fullName evidence="1">GSCFA domain-containing protein</fullName>
    </recommendedName>
</protein>
<dbReference type="SUPFAM" id="SSF52266">
    <property type="entry name" value="SGNH hydrolase"/>
    <property type="match status" value="1"/>
</dbReference>
<accession>A0AA48HCN0</accession>
<dbReference type="InterPro" id="IPR014982">
    <property type="entry name" value="GSCFA"/>
</dbReference>
<sequence>MELQTKIPLSPSDNPIDYQNKLVLLGSCFVENMGAKLDYFQFQQLQNPFGILFHPLAIENLIERALNGRDYKLEEIFEQDGIWRCFDAHSDLRSDNPEALLQILNQRLKETETWLAESFHIIITLGTAWVYEYLDSNKIVANCHKVPQKQFAKKLLSIEAIESCLDSIVDNITEVNPKAQIIFTVSPVRHLKDGFVENQRSKAHLIAAVHSLLSSRTQSRGLGYFPSYEIMMDELRDYRFYGTDMVHPNQLAVDYIWEKFKSVWITSNSYAVMDKVDSVQKGLLHRPFNPDSEAHQKFKTSLRTKITYLQERYPFMKFS</sequence>
<dbReference type="Gene3D" id="3.40.50.1110">
    <property type="entry name" value="SGNH hydrolase"/>
    <property type="match status" value="1"/>
</dbReference>
<dbReference type="RefSeq" id="WP_338196750.1">
    <property type="nucleotide sequence ID" value="NZ_AP027268.1"/>
</dbReference>
<dbReference type="InterPro" id="IPR036514">
    <property type="entry name" value="SGNH_hydro_sf"/>
</dbReference>
<gene>
    <name evidence="2" type="ORF">MACH07_07490</name>
</gene>
<keyword evidence="3" id="KW-1185">Reference proteome</keyword>
<organism evidence="2 3">
    <name type="scientific">Flagellimonas marinaquae</name>
    <dbReference type="NCBI Taxonomy" id="254955"/>
    <lineage>
        <taxon>Bacteria</taxon>
        <taxon>Pseudomonadati</taxon>
        <taxon>Bacteroidota</taxon>
        <taxon>Flavobacteriia</taxon>
        <taxon>Flavobacteriales</taxon>
        <taxon>Flavobacteriaceae</taxon>
        <taxon>Flagellimonas</taxon>
    </lineage>
</organism>
<dbReference type="Pfam" id="PF08885">
    <property type="entry name" value="GSCFA"/>
    <property type="match status" value="1"/>
</dbReference>
<dbReference type="GO" id="GO:0016788">
    <property type="term" value="F:hydrolase activity, acting on ester bonds"/>
    <property type="evidence" value="ECO:0007669"/>
    <property type="project" value="UniProtKB-ARBA"/>
</dbReference>
<dbReference type="AlphaFoldDB" id="A0AA48HCN0"/>